<dbReference type="Proteomes" id="UP001165986">
    <property type="component" value="Unassembled WGS sequence"/>
</dbReference>
<protein>
    <recommendedName>
        <fullName evidence="3">DUF928 domain-containing protein</fullName>
    </recommendedName>
</protein>
<dbReference type="RefSeq" id="WP_191756658.1">
    <property type="nucleotide sequence ID" value="NZ_VJXY01000004.1"/>
</dbReference>
<name>A0AA40SUB6_9NOST</name>
<evidence type="ECO:0000313" key="2">
    <source>
        <dbReference type="Proteomes" id="UP001165986"/>
    </source>
</evidence>
<dbReference type="EMBL" id="VJXY01000004">
    <property type="protein sequence ID" value="MBD6615423.1"/>
    <property type="molecule type" value="Genomic_DNA"/>
</dbReference>
<accession>A0AA40SUB6</accession>
<gene>
    <name evidence="1" type="ORF">FNW02_06080</name>
</gene>
<proteinExistence type="predicted"/>
<dbReference type="AlphaFoldDB" id="A0AA40SUB6"/>
<comment type="caution">
    <text evidence="1">The sequence shown here is derived from an EMBL/GenBank/DDBJ whole genome shotgun (WGS) entry which is preliminary data.</text>
</comment>
<keyword evidence="2" id="KW-1185">Reference proteome</keyword>
<evidence type="ECO:0008006" key="3">
    <source>
        <dbReference type="Google" id="ProtNLM"/>
    </source>
</evidence>
<evidence type="ECO:0000313" key="1">
    <source>
        <dbReference type="EMBL" id="MBD6615423.1"/>
    </source>
</evidence>
<reference evidence="1" key="1">
    <citation type="submission" date="2019-07" db="EMBL/GenBank/DDBJ databases">
        <title>Toxilogical consequences of a new and cryptic species of cyanobacteria (Komarekiella delphini-convector) recovered from the epidermis of a bottlenose dolphin and 1500 ft. in the air.</title>
        <authorList>
            <person name="Brown A.O."/>
            <person name="Dvorak P."/>
            <person name="Villanueva C.D."/>
            <person name="Foss A.J."/>
            <person name="Garvey A.D."/>
            <person name="Gibson Q.A."/>
            <person name="Johansen J.R."/>
            <person name="Casamatta D.A."/>
        </authorList>
    </citation>
    <scope>NUCLEOTIDE SEQUENCE</scope>
    <source>
        <strain evidence="1">SJRDD-AB1</strain>
    </source>
</reference>
<sequence length="248" mass="27686">MRRFNVSSPRLRLLLLGFCSLLVVVAILNLSPQLAPSQPAHASLIDIWHSIFKNPPPPPPRRGISRGDDFCPVAPVTRSSSAELPKVWSDRPTLAWLGTSTAVREMAIFPKDSETPIWVWSNPAIQQSSRSKSSQSPNPHHVKVETLLSPGQIYEWRVIRPLTPEKDIIRFQTMTSEEIKSIAQGLPTANGVGDSSALKRADYYAGQHLWSDFWQEIFSVRNPSVKLNQLITKTFEAQCPRTGDSAQP</sequence>
<organism evidence="1 2">
    <name type="scientific">Komarekiella delphini-convector SJRDD-AB1</name>
    <dbReference type="NCBI Taxonomy" id="2593771"/>
    <lineage>
        <taxon>Bacteria</taxon>
        <taxon>Bacillati</taxon>
        <taxon>Cyanobacteriota</taxon>
        <taxon>Cyanophyceae</taxon>
        <taxon>Nostocales</taxon>
        <taxon>Nostocaceae</taxon>
        <taxon>Komarekiella</taxon>
        <taxon>Komarekiella delphini-convector</taxon>
    </lineage>
</organism>